<evidence type="ECO:0000256" key="6">
    <source>
        <dbReference type="SAM" id="SignalP"/>
    </source>
</evidence>
<dbReference type="PROSITE" id="PS00375">
    <property type="entry name" value="UDPGT"/>
    <property type="match status" value="1"/>
</dbReference>
<evidence type="ECO:0000313" key="8">
    <source>
        <dbReference type="Proteomes" id="UP000792457"/>
    </source>
</evidence>
<keyword evidence="5" id="KW-1133">Transmembrane helix</keyword>
<dbReference type="Gene3D" id="3.40.50.2000">
    <property type="entry name" value="Glycogen Phosphorylase B"/>
    <property type="match status" value="2"/>
</dbReference>
<dbReference type="OrthoDB" id="5835829at2759"/>
<sequence>MALQTASSMAVTLAVLMSLLSEPRCAGALDVLVLSPLHGASHEAQLRTLAEEMVRRGHQVTMVRFESGKQRKGHQMKEPANLTVISLSVPNEDGSVPFVTKGRQGRFQLPLERLWRLGLCPLQVPLSAFFTNDAVCKLLLPPKGRLRRRLRQYDVAVVDSFANECGLALASDLKAPTVTYWALPLSGGEGDYAAGVWKPPFMANTPSMMTKLTDNMTYLERLYSAFFRMGGHLVMSIQFWWTHLAIQRHLPGAPHPRRLLEDIAGVLENSDVALDYPRALPPNVINIGCMQCRPPRTLPQDLEEFVEGSGSAGIVVFSMGATIDAAVAPKAFLRRLLKVFSRLPQRILMKYDGNVKEEVPPNVKMMAWMPQQDLLGHRRCRAFFSHCGLHGAMESVYHGVPVVGMPIFGDQTDVAEMLVDKGMGIRLTKDASEEQILAALNEVIGNPRYRRNALSRREILLDNPQTPMERAVWFIEYIARHKGAPHLRIATRNYNSAQLSGIDVLLGLLFGAVLLLFSIDKLLRLVIRASAAALCKQHSTGEAIPRQKNETAADSIPLLSAWISNTVKLLRGVLTLKIIKDALSAVGEEASRRASRHGFKGEEIKGSQKEAPTKAAKSIHCE</sequence>
<feature type="chain" id="PRO_5035440594" evidence="6">
    <location>
        <begin position="29"/>
        <end position="622"/>
    </location>
</feature>
<dbReference type="GO" id="GO:0008194">
    <property type="term" value="F:UDP-glycosyltransferase activity"/>
    <property type="evidence" value="ECO:0007669"/>
    <property type="project" value="InterPro"/>
</dbReference>
<comment type="caution">
    <text evidence="7">The sequence shown here is derived from an EMBL/GenBank/DDBJ whole genome shotgun (WGS) entry which is preliminary data.</text>
</comment>
<evidence type="ECO:0000256" key="2">
    <source>
        <dbReference type="ARBA" id="ARBA00022676"/>
    </source>
</evidence>
<dbReference type="CDD" id="cd03784">
    <property type="entry name" value="GT1_Gtf-like"/>
    <property type="match status" value="1"/>
</dbReference>
<reference evidence="7" key="2">
    <citation type="submission" date="2017-10" db="EMBL/GenBank/DDBJ databases">
        <title>Ladona fulva Genome sequencing and assembly.</title>
        <authorList>
            <person name="Murali S."/>
            <person name="Richards S."/>
            <person name="Bandaranaike D."/>
            <person name="Bellair M."/>
            <person name="Blankenburg K."/>
            <person name="Chao H."/>
            <person name="Dinh H."/>
            <person name="Doddapaneni H."/>
            <person name="Dugan-Rocha S."/>
            <person name="Elkadiri S."/>
            <person name="Gnanaolivu R."/>
            <person name="Hernandez B."/>
            <person name="Skinner E."/>
            <person name="Javaid M."/>
            <person name="Lee S."/>
            <person name="Li M."/>
            <person name="Ming W."/>
            <person name="Munidasa M."/>
            <person name="Muniz J."/>
            <person name="Nguyen L."/>
            <person name="Hughes D."/>
            <person name="Osuji N."/>
            <person name="Pu L.-L."/>
            <person name="Puazo M."/>
            <person name="Qu C."/>
            <person name="Quiroz J."/>
            <person name="Raj R."/>
            <person name="Weissenberger G."/>
            <person name="Xin Y."/>
            <person name="Zou X."/>
            <person name="Han Y."/>
            <person name="Worley K."/>
            <person name="Muzny D."/>
            <person name="Gibbs R."/>
        </authorList>
    </citation>
    <scope>NUCLEOTIDE SEQUENCE</scope>
    <source>
        <strain evidence="7">Sampled in the wild</strain>
    </source>
</reference>
<dbReference type="EMBL" id="KZ309124">
    <property type="protein sequence ID" value="KAG8237104.1"/>
    <property type="molecule type" value="Genomic_DNA"/>
</dbReference>
<feature type="transmembrane region" description="Helical" evidence="5">
    <location>
        <begin position="499"/>
        <end position="519"/>
    </location>
</feature>
<dbReference type="InterPro" id="IPR035595">
    <property type="entry name" value="UDP_glycos_trans_CS"/>
</dbReference>
<dbReference type="SUPFAM" id="SSF53756">
    <property type="entry name" value="UDP-Glycosyltransferase/glycogen phosphorylase"/>
    <property type="match status" value="1"/>
</dbReference>
<keyword evidence="3" id="KW-0808">Transferase</keyword>
<reference evidence="7" key="1">
    <citation type="submission" date="2013-04" db="EMBL/GenBank/DDBJ databases">
        <authorList>
            <person name="Qu J."/>
            <person name="Murali S.C."/>
            <person name="Bandaranaike D."/>
            <person name="Bellair M."/>
            <person name="Blankenburg K."/>
            <person name="Chao H."/>
            <person name="Dinh H."/>
            <person name="Doddapaneni H."/>
            <person name="Downs B."/>
            <person name="Dugan-Rocha S."/>
            <person name="Elkadiri S."/>
            <person name="Gnanaolivu R.D."/>
            <person name="Hernandez B."/>
            <person name="Javaid M."/>
            <person name="Jayaseelan J.C."/>
            <person name="Lee S."/>
            <person name="Li M."/>
            <person name="Ming W."/>
            <person name="Munidasa M."/>
            <person name="Muniz J."/>
            <person name="Nguyen L."/>
            <person name="Ongeri F."/>
            <person name="Osuji N."/>
            <person name="Pu L.-L."/>
            <person name="Puazo M."/>
            <person name="Qu C."/>
            <person name="Quiroz J."/>
            <person name="Raj R."/>
            <person name="Weissenberger G."/>
            <person name="Xin Y."/>
            <person name="Zou X."/>
            <person name="Han Y."/>
            <person name="Richards S."/>
            <person name="Worley K."/>
            <person name="Muzny D."/>
            <person name="Gibbs R."/>
        </authorList>
    </citation>
    <scope>NUCLEOTIDE SEQUENCE</scope>
    <source>
        <strain evidence="7">Sampled in the wild</strain>
    </source>
</reference>
<keyword evidence="6" id="KW-0732">Signal</keyword>
<accession>A0A8K0KMP5</accession>
<name>A0A8K0KMP5_LADFU</name>
<keyword evidence="2" id="KW-0328">Glycosyltransferase</keyword>
<dbReference type="InterPro" id="IPR050271">
    <property type="entry name" value="UDP-glycosyltransferase"/>
</dbReference>
<dbReference type="PANTHER" id="PTHR48043:SF145">
    <property type="entry name" value="FI06409P-RELATED"/>
    <property type="match status" value="1"/>
</dbReference>
<comment type="similarity">
    <text evidence="1">Belongs to the UDP-glycosyltransferase family.</text>
</comment>
<dbReference type="FunFam" id="3.40.50.2000:FF:000021">
    <property type="entry name" value="UDP-glucuronosyltransferase"/>
    <property type="match status" value="1"/>
</dbReference>
<feature type="compositionally biased region" description="Basic and acidic residues" evidence="4">
    <location>
        <begin position="599"/>
        <end position="612"/>
    </location>
</feature>
<proteinExistence type="inferred from homology"/>
<keyword evidence="5" id="KW-0812">Transmembrane</keyword>
<organism evidence="7 8">
    <name type="scientific">Ladona fulva</name>
    <name type="common">Scarce chaser dragonfly</name>
    <name type="synonym">Libellula fulva</name>
    <dbReference type="NCBI Taxonomy" id="123851"/>
    <lineage>
        <taxon>Eukaryota</taxon>
        <taxon>Metazoa</taxon>
        <taxon>Ecdysozoa</taxon>
        <taxon>Arthropoda</taxon>
        <taxon>Hexapoda</taxon>
        <taxon>Insecta</taxon>
        <taxon>Pterygota</taxon>
        <taxon>Palaeoptera</taxon>
        <taxon>Odonata</taxon>
        <taxon>Epiprocta</taxon>
        <taxon>Anisoptera</taxon>
        <taxon>Libelluloidea</taxon>
        <taxon>Libellulidae</taxon>
        <taxon>Ladona</taxon>
    </lineage>
</organism>
<dbReference type="Pfam" id="PF00201">
    <property type="entry name" value="UDPGT"/>
    <property type="match status" value="1"/>
</dbReference>
<keyword evidence="8" id="KW-1185">Reference proteome</keyword>
<gene>
    <name evidence="7" type="primary">UGT</name>
    <name evidence="7" type="ORF">J437_LFUL019825</name>
</gene>
<evidence type="ECO:0000256" key="3">
    <source>
        <dbReference type="ARBA" id="ARBA00022679"/>
    </source>
</evidence>
<evidence type="ECO:0000256" key="5">
    <source>
        <dbReference type="SAM" id="Phobius"/>
    </source>
</evidence>
<evidence type="ECO:0000256" key="4">
    <source>
        <dbReference type="SAM" id="MobiDB-lite"/>
    </source>
</evidence>
<feature type="signal peptide" evidence="6">
    <location>
        <begin position="1"/>
        <end position="28"/>
    </location>
</feature>
<dbReference type="PANTHER" id="PTHR48043">
    <property type="entry name" value="EG:EG0003.4 PROTEIN-RELATED"/>
    <property type="match status" value="1"/>
</dbReference>
<evidence type="ECO:0000313" key="7">
    <source>
        <dbReference type="EMBL" id="KAG8237104.1"/>
    </source>
</evidence>
<dbReference type="Proteomes" id="UP000792457">
    <property type="component" value="Unassembled WGS sequence"/>
</dbReference>
<feature type="region of interest" description="Disordered" evidence="4">
    <location>
        <begin position="594"/>
        <end position="622"/>
    </location>
</feature>
<evidence type="ECO:0000256" key="1">
    <source>
        <dbReference type="ARBA" id="ARBA00009995"/>
    </source>
</evidence>
<protein>
    <submittedName>
        <fullName evidence="7">UDP-glycosyltransferase</fullName>
    </submittedName>
</protein>
<dbReference type="AlphaFoldDB" id="A0A8K0KMP5"/>
<dbReference type="InterPro" id="IPR002213">
    <property type="entry name" value="UDP_glucos_trans"/>
</dbReference>
<keyword evidence="5" id="KW-0472">Membrane</keyword>